<dbReference type="EMBL" id="JACEFO010002020">
    <property type="protein sequence ID" value="KAF8689347.1"/>
    <property type="molecule type" value="Genomic_DNA"/>
</dbReference>
<evidence type="ECO:0000256" key="6">
    <source>
        <dbReference type="ARBA" id="ARBA00023136"/>
    </source>
</evidence>
<keyword evidence="3" id="KW-0808">Transferase</keyword>
<evidence type="ECO:0000259" key="9">
    <source>
        <dbReference type="Pfam" id="PF23270"/>
    </source>
</evidence>
<evidence type="ECO:0000256" key="8">
    <source>
        <dbReference type="SAM" id="Phobius"/>
    </source>
</evidence>
<name>A0A835EDB5_9POAL</name>
<feature type="transmembrane region" description="Helical" evidence="8">
    <location>
        <begin position="240"/>
        <end position="263"/>
    </location>
</feature>
<dbReference type="Proteomes" id="UP000636709">
    <property type="component" value="Unassembled WGS sequence"/>
</dbReference>
<dbReference type="SUPFAM" id="SSF69593">
    <property type="entry name" value="Glycerol-3-phosphate (1)-acyltransferase"/>
    <property type="match status" value="1"/>
</dbReference>
<comment type="subcellular location">
    <subcellularLocation>
        <location evidence="1">Membrane</location>
    </subcellularLocation>
</comment>
<keyword evidence="4 8" id="KW-0812">Transmembrane</keyword>
<dbReference type="GO" id="GO:0010143">
    <property type="term" value="P:cutin biosynthetic process"/>
    <property type="evidence" value="ECO:0007669"/>
    <property type="project" value="TreeGrafter"/>
</dbReference>
<evidence type="ECO:0000313" key="10">
    <source>
        <dbReference type="EMBL" id="KAF8689347.1"/>
    </source>
</evidence>
<dbReference type="OrthoDB" id="1854593at2759"/>
<evidence type="ECO:0000256" key="3">
    <source>
        <dbReference type="ARBA" id="ARBA00022679"/>
    </source>
</evidence>
<dbReference type="Pfam" id="PF23270">
    <property type="entry name" value="HAD_RAM2_N"/>
    <property type="match status" value="1"/>
</dbReference>
<dbReference type="AlphaFoldDB" id="A0A835EDB5"/>
<accession>A0A835EDB5</accession>
<evidence type="ECO:0000256" key="5">
    <source>
        <dbReference type="ARBA" id="ARBA00022989"/>
    </source>
</evidence>
<dbReference type="InterPro" id="IPR056462">
    <property type="entry name" value="HAD_RAM2/GPAT1-8"/>
</dbReference>
<proteinExistence type="inferred from homology"/>
<organism evidence="10 11">
    <name type="scientific">Digitaria exilis</name>
    <dbReference type="NCBI Taxonomy" id="1010633"/>
    <lineage>
        <taxon>Eukaryota</taxon>
        <taxon>Viridiplantae</taxon>
        <taxon>Streptophyta</taxon>
        <taxon>Embryophyta</taxon>
        <taxon>Tracheophyta</taxon>
        <taxon>Spermatophyta</taxon>
        <taxon>Magnoliopsida</taxon>
        <taxon>Liliopsida</taxon>
        <taxon>Poales</taxon>
        <taxon>Poaceae</taxon>
        <taxon>PACMAD clade</taxon>
        <taxon>Panicoideae</taxon>
        <taxon>Panicodae</taxon>
        <taxon>Paniceae</taxon>
        <taxon>Anthephorinae</taxon>
        <taxon>Digitaria</taxon>
    </lineage>
</organism>
<comment type="caution">
    <text evidence="10">The sequence shown here is derived from an EMBL/GenBank/DDBJ whole genome shotgun (WGS) entry which is preliminary data.</text>
</comment>
<feature type="transmembrane region" description="Helical" evidence="8">
    <location>
        <begin position="76"/>
        <end position="100"/>
    </location>
</feature>
<feature type="region of interest" description="Disordered" evidence="7">
    <location>
        <begin position="530"/>
        <end position="551"/>
    </location>
</feature>
<sequence>MATTGERFANRVLSVHRFINRSLVARLIHYMLPGGTATTVAAALPSPMVRQLSKNTLAVDADALLLKPSPDAAFPAYFLVAVEAGGYVRGLVLLALYPILRMLSHEAHVKAMAMVSFCGLQRDEATRIGRAVLPKLFSREAPHMHAMEALNALPKAVSRRTFPTVMVEAFLKEYVGFDAVAGRELKGGPRYLTGAMAELDMERLARVPKQAEKTLCSYYPKPVVFHDGRLAFTPTPAAALAMYIYFPLAILLAIVRIAIYVLLPWRVSSVVAGLTGVRVRLEIATPRARPSPTAADSTRATTERFWTLSASLSRLSEVLSPIYTCPTGVPARHDGPPCRAGPQPAVPGRAVVPCHHPHGPAHGPIDCAVPPVGTAGFSRGGPWPTRRPGPGRPEPAAAVPCRAIDRAKTPCRELGRRASDCMANYTPIPLRRLTRNREEDRRRMSSMLARGDVVVCPEGTTCREPYLLRFRPLFAELASEVTPVAVDARTTMFYATSTSPVAKSFDSVYFLMNPRPEYVVQFLEPVNTESGKSSIEVANDQSPPTAINPRP</sequence>
<evidence type="ECO:0000256" key="7">
    <source>
        <dbReference type="SAM" id="MobiDB-lite"/>
    </source>
</evidence>
<dbReference type="GO" id="GO:0090447">
    <property type="term" value="F:glycerol-3-phosphate 2-O-acyltransferase activity"/>
    <property type="evidence" value="ECO:0007669"/>
    <property type="project" value="TreeGrafter"/>
</dbReference>
<dbReference type="PANTHER" id="PTHR15486">
    <property type="entry name" value="ANCIENT UBIQUITOUS PROTEIN"/>
    <property type="match status" value="1"/>
</dbReference>
<evidence type="ECO:0000256" key="1">
    <source>
        <dbReference type="ARBA" id="ARBA00004370"/>
    </source>
</evidence>
<dbReference type="GO" id="GO:0016791">
    <property type="term" value="F:phosphatase activity"/>
    <property type="evidence" value="ECO:0007669"/>
    <property type="project" value="TreeGrafter"/>
</dbReference>
<reference evidence="10" key="1">
    <citation type="submission" date="2020-07" db="EMBL/GenBank/DDBJ databases">
        <title>Genome sequence and genetic diversity analysis of an under-domesticated orphan crop, white fonio (Digitaria exilis).</title>
        <authorList>
            <person name="Bennetzen J.L."/>
            <person name="Chen S."/>
            <person name="Ma X."/>
            <person name="Wang X."/>
            <person name="Yssel A.E.J."/>
            <person name="Chaluvadi S.R."/>
            <person name="Johnson M."/>
            <person name="Gangashetty P."/>
            <person name="Hamidou F."/>
            <person name="Sanogo M.D."/>
            <person name="Zwaenepoel A."/>
            <person name="Wallace J."/>
            <person name="Van De Peer Y."/>
            <person name="Van Deynze A."/>
        </authorList>
    </citation>
    <scope>NUCLEOTIDE SEQUENCE</scope>
    <source>
        <tissue evidence="10">Leaves</tissue>
    </source>
</reference>
<comment type="similarity">
    <text evidence="2">Belongs to the GPAT/DAPAT family.</text>
</comment>
<dbReference type="PANTHER" id="PTHR15486:SF53">
    <property type="entry name" value="PHOSPHOLIPID_GLYCEROL ACYLTRANSFERASE DOMAIN-CONTAINING PROTEIN"/>
    <property type="match status" value="1"/>
</dbReference>
<keyword evidence="5 8" id="KW-1133">Transmembrane helix</keyword>
<evidence type="ECO:0000256" key="2">
    <source>
        <dbReference type="ARBA" id="ARBA00007937"/>
    </source>
</evidence>
<dbReference type="GO" id="GO:0016020">
    <property type="term" value="C:membrane"/>
    <property type="evidence" value="ECO:0007669"/>
    <property type="project" value="UniProtKB-SubCell"/>
</dbReference>
<gene>
    <name evidence="10" type="ORF">HU200_041886</name>
</gene>
<feature type="transmembrane region" description="Helical" evidence="8">
    <location>
        <begin position="27"/>
        <end position="44"/>
    </location>
</feature>
<evidence type="ECO:0000256" key="4">
    <source>
        <dbReference type="ARBA" id="ARBA00022692"/>
    </source>
</evidence>
<keyword evidence="11" id="KW-1185">Reference proteome</keyword>
<keyword evidence="6 8" id="KW-0472">Membrane</keyword>
<protein>
    <recommendedName>
        <fullName evidence="9">Glycerol-3-phosphate acyltransferase RAM2/GPAT1-8 HAD-like domain-containing protein</fullName>
    </recommendedName>
</protein>
<feature type="domain" description="Glycerol-3-phosphate acyltransferase RAM2/GPAT1-8 HAD-like" evidence="9">
    <location>
        <begin position="56"/>
        <end position="201"/>
    </location>
</feature>
<evidence type="ECO:0000313" key="11">
    <source>
        <dbReference type="Proteomes" id="UP000636709"/>
    </source>
</evidence>